<dbReference type="OrthoDB" id="191139at2759"/>
<accession>A0A9W9SVK4</accession>
<keyword evidence="2" id="KW-1185">Reference proteome</keyword>
<dbReference type="InterPro" id="IPR036291">
    <property type="entry name" value="NAD(P)-bd_dom_sf"/>
</dbReference>
<dbReference type="EMBL" id="JAPQKP010000003">
    <property type="protein sequence ID" value="KAJ5200702.1"/>
    <property type="molecule type" value="Genomic_DNA"/>
</dbReference>
<proteinExistence type="predicted"/>
<evidence type="ECO:0000313" key="2">
    <source>
        <dbReference type="Proteomes" id="UP001150879"/>
    </source>
</evidence>
<reference evidence="1" key="2">
    <citation type="journal article" date="2023" name="IMA Fungus">
        <title>Comparative genomic study of the Penicillium genus elucidates a diverse pangenome and 15 lateral gene transfer events.</title>
        <authorList>
            <person name="Petersen C."/>
            <person name="Sorensen T."/>
            <person name="Nielsen M.R."/>
            <person name="Sondergaard T.E."/>
            <person name="Sorensen J.L."/>
            <person name="Fitzpatrick D.A."/>
            <person name="Frisvad J.C."/>
            <person name="Nielsen K.L."/>
        </authorList>
    </citation>
    <scope>NUCLEOTIDE SEQUENCE</scope>
    <source>
        <strain evidence="1">IBT 16849</strain>
    </source>
</reference>
<dbReference type="AlphaFoldDB" id="A0A9W9SVK4"/>
<sequence length="96" mass="11054">MLQSHFWGHFFPLKLTFVRQERKGPCHMPLRGQGAQCYLRYKKAFLDLEGALIFIACDLTDLTNVKTAADAFLAREQRLDVLFNKAGLVYLPPLRI</sequence>
<dbReference type="Proteomes" id="UP001150879">
    <property type="component" value="Unassembled WGS sequence"/>
</dbReference>
<comment type="caution">
    <text evidence="1">The sequence shown here is derived from an EMBL/GenBank/DDBJ whole genome shotgun (WGS) entry which is preliminary data.</text>
</comment>
<protein>
    <submittedName>
        <fullName evidence="1">Uncharacterized protein</fullName>
    </submittedName>
</protein>
<name>A0A9W9SVK4_9EURO</name>
<dbReference type="Gene3D" id="3.40.50.720">
    <property type="entry name" value="NAD(P)-binding Rossmann-like Domain"/>
    <property type="match status" value="1"/>
</dbReference>
<evidence type="ECO:0000313" key="1">
    <source>
        <dbReference type="EMBL" id="KAJ5200702.1"/>
    </source>
</evidence>
<organism evidence="1 2">
    <name type="scientific">Penicillium cf. griseofulvum</name>
    <dbReference type="NCBI Taxonomy" id="2972120"/>
    <lineage>
        <taxon>Eukaryota</taxon>
        <taxon>Fungi</taxon>
        <taxon>Dikarya</taxon>
        <taxon>Ascomycota</taxon>
        <taxon>Pezizomycotina</taxon>
        <taxon>Eurotiomycetes</taxon>
        <taxon>Eurotiomycetidae</taxon>
        <taxon>Eurotiales</taxon>
        <taxon>Aspergillaceae</taxon>
        <taxon>Penicillium</taxon>
    </lineage>
</organism>
<reference evidence="1" key="1">
    <citation type="submission" date="2022-11" db="EMBL/GenBank/DDBJ databases">
        <authorList>
            <person name="Petersen C."/>
        </authorList>
    </citation>
    <scope>NUCLEOTIDE SEQUENCE</scope>
    <source>
        <strain evidence="1">IBT 16849</strain>
    </source>
</reference>
<dbReference type="SUPFAM" id="SSF51735">
    <property type="entry name" value="NAD(P)-binding Rossmann-fold domains"/>
    <property type="match status" value="1"/>
</dbReference>
<gene>
    <name evidence="1" type="ORF">N7472_005906</name>
</gene>